<dbReference type="OrthoDB" id="9766019at2"/>
<protein>
    <submittedName>
        <fullName evidence="5">Hsp70 protein</fullName>
    </submittedName>
</protein>
<accession>A0A4V6PVV8</accession>
<organism evidence="5 6">
    <name type="scientific">Labedaea rhizosphaerae</name>
    <dbReference type="NCBI Taxonomy" id="598644"/>
    <lineage>
        <taxon>Bacteria</taxon>
        <taxon>Bacillati</taxon>
        <taxon>Actinomycetota</taxon>
        <taxon>Actinomycetes</taxon>
        <taxon>Pseudonocardiales</taxon>
        <taxon>Pseudonocardiaceae</taxon>
        <taxon>Labedaea</taxon>
    </lineage>
</organism>
<dbReference type="PANTHER" id="PTHR42749">
    <property type="entry name" value="CELL SHAPE-DETERMINING PROTEIN MREB"/>
    <property type="match status" value="1"/>
</dbReference>
<dbReference type="AlphaFoldDB" id="A0A4V6PVV8"/>
<dbReference type="InterPro" id="IPR013126">
    <property type="entry name" value="Hsp_70_fam"/>
</dbReference>
<name>A0A4V6PVV8_LABRH</name>
<dbReference type="Proteomes" id="UP000295444">
    <property type="component" value="Unassembled WGS sequence"/>
</dbReference>
<keyword evidence="2" id="KW-0067">ATP-binding</keyword>
<feature type="compositionally biased region" description="Basic and acidic residues" evidence="4">
    <location>
        <begin position="442"/>
        <end position="454"/>
    </location>
</feature>
<evidence type="ECO:0000256" key="3">
    <source>
        <dbReference type="ARBA" id="ARBA00023186"/>
    </source>
</evidence>
<keyword evidence="3" id="KW-0143">Chaperone</keyword>
<dbReference type="Gene3D" id="3.30.420.40">
    <property type="match status" value="2"/>
</dbReference>
<reference evidence="5 6" key="1">
    <citation type="submission" date="2019-03" db="EMBL/GenBank/DDBJ databases">
        <title>Genomic Encyclopedia of Type Strains, Phase IV (KMG-IV): sequencing the most valuable type-strain genomes for metagenomic binning, comparative biology and taxonomic classification.</title>
        <authorList>
            <person name="Goeker M."/>
        </authorList>
    </citation>
    <scope>NUCLEOTIDE SEQUENCE [LARGE SCALE GENOMIC DNA]</scope>
    <source>
        <strain evidence="5 6">DSM 45361</strain>
    </source>
</reference>
<feature type="compositionally biased region" description="Basic and acidic residues" evidence="4">
    <location>
        <begin position="386"/>
        <end position="434"/>
    </location>
</feature>
<dbReference type="Gene3D" id="3.90.640.10">
    <property type="entry name" value="Actin, Chain A, domain 4"/>
    <property type="match status" value="1"/>
</dbReference>
<feature type="region of interest" description="Disordered" evidence="4">
    <location>
        <begin position="346"/>
        <end position="545"/>
    </location>
</feature>
<proteinExistence type="predicted"/>
<feature type="compositionally biased region" description="Basic residues" evidence="4">
    <location>
        <begin position="374"/>
        <end position="385"/>
    </location>
</feature>
<dbReference type="Pfam" id="PF00012">
    <property type="entry name" value="HSP70"/>
    <property type="match status" value="1"/>
</dbReference>
<feature type="compositionally biased region" description="Basic and acidic residues" evidence="4">
    <location>
        <begin position="522"/>
        <end position="545"/>
    </location>
</feature>
<evidence type="ECO:0000256" key="1">
    <source>
        <dbReference type="ARBA" id="ARBA00022741"/>
    </source>
</evidence>
<feature type="compositionally biased region" description="Basic and acidic residues" evidence="4">
    <location>
        <begin position="485"/>
        <end position="506"/>
    </location>
</feature>
<dbReference type="RefSeq" id="WP_133849656.1">
    <property type="nucleotide sequence ID" value="NZ_SNXZ01000002.1"/>
</dbReference>
<dbReference type="SUPFAM" id="SSF53067">
    <property type="entry name" value="Actin-like ATPase domain"/>
    <property type="match status" value="2"/>
</dbReference>
<sequence>MSYVLGIDLGATRTKAAVSRPDAEPEAVALDGSSRWVDSVVYLDQDAAVSAGQHARAMVEHDPDGVVSGFVAQVGDEVGVLLGGDRYSGEVLTAALAGWVTDRVAAAERAEPGRIVLAHPPGWGAHRRAVLHDALADAGMPSMALVPAPIAAAHRHAARKPVDVGALLAVCRIGGERADGTVLRRTPDGFDLLAHVDGPRGAAGAALDDALVEWVREQVSDPPSPARLRSACVVAKERLSVNEEVVVPVGRHGVRLTRAEFDRIARPVLTPVLDRLRRLIDAAQGPRPVAVELVGGTARVPVLAELAAAALGCPAEVDPDPATAICRGVVQMVAPHRAPGRELVTAGAARARDRVPADPPPRPPISLTPLEPPKRRRLQLPTRRRDRSDEDGRLDRSGSLDRDSLDRDEFLELEDRPGRAGRPTRGDSLDQDRFADEEDFLDHDGFPEHDDRPARGSRAAGPQMGDRRGARRSRDRGGSVDSADLLDRERGELDLGELRRRRDGRGVRRSRDRGGSVDSADLLDRERGELDLGELRGRRDGREGA</sequence>
<evidence type="ECO:0000313" key="5">
    <source>
        <dbReference type="EMBL" id="TDQ01021.1"/>
    </source>
</evidence>
<keyword evidence="6" id="KW-1185">Reference proteome</keyword>
<gene>
    <name evidence="5" type="ORF">EV186_102888</name>
</gene>
<keyword evidence="1" id="KW-0547">Nucleotide-binding</keyword>
<dbReference type="GO" id="GO:0005524">
    <property type="term" value="F:ATP binding"/>
    <property type="evidence" value="ECO:0007669"/>
    <property type="project" value="UniProtKB-KW"/>
</dbReference>
<dbReference type="PANTHER" id="PTHR42749:SF1">
    <property type="entry name" value="CELL SHAPE-DETERMINING PROTEIN MREB"/>
    <property type="match status" value="1"/>
</dbReference>
<evidence type="ECO:0000256" key="4">
    <source>
        <dbReference type="SAM" id="MobiDB-lite"/>
    </source>
</evidence>
<dbReference type="InterPro" id="IPR043129">
    <property type="entry name" value="ATPase_NBD"/>
</dbReference>
<dbReference type="GO" id="GO:0140662">
    <property type="term" value="F:ATP-dependent protein folding chaperone"/>
    <property type="evidence" value="ECO:0007669"/>
    <property type="project" value="InterPro"/>
</dbReference>
<dbReference type="EMBL" id="SNXZ01000002">
    <property type="protein sequence ID" value="TDQ01021.1"/>
    <property type="molecule type" value="Genomic_DNA"/>
</dbReference>
<evidence type="ECO:0000256" key="2">
    <source>
        <dbReference type="ARBA" id="ARBA00022840"/>
    </source>
</evidence>
<evidence type="ECO:0000313" key="6">
    <source>
        <dbReference type="Proteomes" id="UP000295444"/>
    </source>
</evidence>
<feature type="compositionally biased region" description="Pro residues" evidence="4">
    <location>
        <begin position="357"/>
        <end position="366"/>
    </location>
</feature>
<comment type="caution">
    <text evidence="5">The sequence shown here is derived from an EMBL/GenBank/DDBJ whole genome shotgun (WGS) entry which is preliminary data.</text>
</comment>